<sequence length="425" mass="47937">MSVSDRTRKRTQKEPQNIQNSPEQPPSRNKQVRSAKAGRSEQRPITSAPQVKSGQPTQSASAVGKKRRRAEVPADDSKVALRLKKKLQEEYDAKRKVLVETIAEQKQDFDKMNSELTETKEQLEEKVKDLATLQLEHEALKSTHEKELAALKTQALADAATAKKQLDDQSKSYNELREEHEGLKKVLEHVLIDPETPHQVRTIVQLDAKILELERQLKVRRDEVVLENQSDFVGSVLSRSETTPPPKKTLAVDIERKKLAIHQLIIIQQKRYQVSQKREQIRQEMERLNQEAGKMDQAEFELTQEEGKLAEDALETRILSGSSQSQDSIDAGRLRGSRRSSHGGASNEHSEPSPSDISQTFDSIEESKGDDAAPPIGGSPIFTIYGIRRADVDSATRPTTLSQPQMFRTLPPRRDSPEEEKKANE</sequence>
<evidence type="ECO:0000313" key="3">
    <source>
        <dbReference type="EMBL" id="KAG7377393.1"/>
    </source>
</evidence>
<feature type="coiled-coil region" evidence="1">
    <location>
        <begin position="271"/>
        <end position="298"/>
    </location>
</feature>
<accession>A0A8T1VAU7</accession>
<evidence type="ECO:0000256" key="2">
    <source>
        <dbReference type="SAM" id="MobiDB-lite"/>
    </source>
</evidence>
<keyword evidence="1" id="KW-0175">Coiled coil</keyword>
<feature type="compositionally biased region" description="Polar residues" evidence="2">
    <location>
        <begin position="319"/>
        <end position="328"/>
    </location>
</feature>
<feature type="compositionally biased region" description="Basic and acidic residues" evidence="2">
    <location>
        <begin position="412"/>
        <end position="425"/>
    </location>
</feature>
<feature type="coiled-coil region" evidence="1">
    <location>
        <begin position="84"/>
        <end position="223"/>
    </location>
</feature>
<proteinExistence type="predicted"/>
<gene>
    <name evidence="3" type="ORF">PHYBOEH_000886</name>
</gene>
<feature type="region of interest" description="Disordered" evidence="2">
    <location>
        <begin position="1"/>
        <end position="78"/>
    </location>
</feature>
<dbReference type="Proteomes" id="UP000693981">
    <property type="component" value="Unassembled WGS sequence"/>
</dbReference>
<comment type="caution">
    <text evidence="3">The sequence shown here is derived from an EMBL/GenBank/DDBJ whole genome shotgun (WGS) entry which is preliminary data.</text>
</comment>
<organism evidence="3 4">
    <name type="scientific">Phytophthora boehmeriae</name>
    <dbReference type="NCBI Taxonomy" id="109152"/>
    <lineage>
        <taxon>Eukaryota</taxon>
        <taxon>Sar</taxon>
        <taxon>Stramenopiles</taxon>
        <taxon>Oomycota</taxon>
        <taxon>Peronosporomycetes</taxon>
        <taxon>Peronosporales</taxon>
        <taxon>Peronosporaceae</taxon>
        <taxon>Phytophthora</taxon>
    </lineage>
</organism>
<name>A0A8T1VAU7_9STRA</name>
<feature type="compositionally biased region" description="Polar residues" evidence="2">
    <location>
        <begin position="352"/>
        <end position="362"/>
    </location>
</feature>
<dbReference type="EMBL" id="JAGDFL010001169">
    <property type="protein sequence ID" value="KAG7377393.1"/>
    <property type="molecule type" value="Genomic_DNA"/>
</dbReference>
<feature type="compositionally biased region" description="Polar residues" evidence="2">
    <location>
        <begin position="396"/>
        <end position="406"/>
    </location>
</feature>
<protein>
    <submittedName>
        <fullName evidence="3">Uncharacterized protein</fullName>
    </submittedName>
</protein>
<evidence type="ECO:0000313" key="4">
    <source>
        <dbReference type="Proteomes" id="UP000693981"/>
    </source>
</evidence>
<evidence type="ECO:0000256" key="1">
    <source>
        <dbReference type="SAM" id="Coils"/>
    </source>
</evidence>
<keyword evidence="4" id="KW-1185">Reference proteome</keyword>
<reference evidence="3" key="1">
    <citation type="submission" date="2021-02" db="EMBL/GenBank/DDBJ databases">
        <authorList>
            <person name="Palmer J.M."/>
        </authorList>
    </citation>
    <scope>NUCLEOTIDE SEQUENCE</scope>
    <source>
        <strain evidence="3">SCRP23</strain>
    </source>
</reference>
<feature type="region of interest" description="Disordered" evidence="2">
    <location>
        <begin position="394"/>
        <end position="425"/>
    </location>
</feature>
<feature type="compositionally biased region" description="Polar residues" evidence="2">
    <location>
        <begin position="14"/>
        <end position="29"/>
    </location>
</feature>
<feature type="region of interest" description="Disordered" evidence="2">
    <location>
        <begin position="317"/>
        <end position="381"/>
    </location>
</feature>
<dbReference type="AlphaFoldDB" id="A0A8T1VAU7"/>
<dbReference type="OrthoDB" id="114364at2759"/>
<feature type="compositionally biased region" description="Polar residues" evidence="2">
    <location>
        <begin position="43"/>
        <end position="61"/>
    </location>
</feature>